<evidence type="ECO:0000313" key="2">
    <source>
        <dbReference type="Proteomes" id="UP001314263"/>
    </source>
</evidence>
<protein>
    <submittedName>
        <fullName evidence="1">Uncharacterized protein</fullName>
    </submittedName>
</protein>
<dbReference type="Gene3D" id="3.40.1440.10">
    <property type="entry name" value="GIY-YIG endonuclease"/>
    <property type="match status" value="1"/>
</dbReference>
<proteinExistence type="predicted"/>
<accession>A0AAV1I5F7</accession>
<gene>
    <name evidence="1" type="ORF">CVIRNUC_004485</name>
</gene>
<sequence length="258" mass="29252">MRQAKSYIGQSLSHRLNRSRYRPFGHLGRFKDHLSEALNNKKTKQCTYLNASIRHYGREAFSVELLERCKPTEMDVIERRLILERNTLAPGGYNLTAGGKGATYVRAPTESLATNFLAAEVADGKSWRNAKKSEETRVKMREASALYQGNRTDASRANAVRNVQEQHLRTKLLKFKDLDIDFEHPERYLYDRTYKGKPKCRLLVGSIRKGGVYADFCSDSAEISRRRAKEFLKKLNDYKATAANSSDTASTVVASSST</sequence>
<dbReference type="AlphaFoldDB" id="A0AAV1I5F7"/>
<organism evidence="1 2">
    <name type="scientific">Coccomyxa viridis</name>
    <dbReference type="NCBI Taxonomy" id="1274662"/>
    <lineage>
        <taxon>Eukaryota</taxon>
        <taxon>Viridiplantae</taxon>
        <taxon>Chlorophyta</taxon>
        <taxon>core chlorophytes</taxon>
        <taxon>Trebouxiophyceae</taxon>
        <taxon>Trebouxiophyceae incertae sedis</taxon>
        <taxon>Coccomyxaceae</taxon>
        <taxon>Coccomyxa</taxon>
    </lineage>
</organism>
<dbReference type="Proteomes" id="UP001314263">
    <property type="component" value="Unassembled WGS sequence"/>
</dbReference>
<dbReference type="InterPro" id="IPR035901">
    <property type="entry name" value="GIY-YIG_endonuc_sf"/>
</dbReference>
<dbReference type="EMBL" id="CAUYUE010000005">
    <property type="protein sequence ID" value="CAK0777399.1"/>
    <property type="molecule type" value="Genomic_DNA"/>
</dbReference>
<name>A0AAV1I5F7_9CHLO</name>
<reference evidence="1 2" key="1">
    <citation type="submission" date="2023-10" db="EMBL/GenBank/DDBJ databases">
        <authorList>
            <person name="Maclean D."/>
            <person name="Macfadyen A."/>
        </authorList>
    </citation>
    <scope>NUCLEOTIDE SEQUENCE [LARGE SCALE GENOMIC DNA]</scope>
</reference>
<keyword evidence="2" id="KW-1185">Reference proteome</keyword>
<evidence type="ECO:0000313" key="1">
    <source>
        <dbReference type="EMBL" id="CAK0777399.1"/>
    </source>
</evidence>
<comment type="caution">
    <text evidence="1">The sequence shown here is derived from an EMBL/GenBank/DDBJ whole genome shotgun (WGS) entry which is preliminary data.</text>
</comment>